<geneLocation type="chloroplast" evidence="3"/>
<protein>
    <submittedName>
        <fullName evidence="3">Uncharacterized protein</fullName>
    </submittedName>
</protein>
<evidence type="ECO:0000256" key="1">
    <source>
        <dbReference type="SAM" id="MobiDB-lite"/>
    </source>
</evidence>
<reference evidence="3" key="3">
    <citation type="journal article" date="2005" name="Mol. Biol. Evol.">
        <title>The chloroplast genome sequence of the green alga Pseudendoclonium akinetum (Ulvophyceae) reveals unusual structural features and new insights into the branching order of chlorophyte lineages.</title>
        <authorList>
            <person name="Pombert J.F."/>
            <person name="Otis C."/>
            <person name="Lemieux C."/>
            <person name="Turmel M."/>
        </authorList>
    </citation>
    <scope>NUCLEOTIDE SEQUENCE</scope>
    <source>
        <strain evidence="3">UTEX 1912</strain>
    </source>
</reference>
<gene>
    <name evidence="3" type="primary">orf116</name>
</gene>
<dbReference type="EMBL" id="AY835431">
    <property type="protein sequence ID" value="AAV80601.1"/>
    <property type="molecule type" value="Genomic_DNA"/>
</dbReference>
<proteinExistence type="predicted"/>
<sequence>MPSGLLPEVCEFTNKLLLLKARGRRKRTKGLPKACRRGADFAAGFYLASFEILQGLLLASLLLKDSFARGKRGKICSFHSQTAEAKLRKKPSHSEDFREQPCGKIKGSVKGQKTCL</sequence>
<keyword evidence="2" id="KW-0472">Membrane</keyword>
<dbReference type="AlphaFoldDB" id="Q3ZJ91"/>
<feature type="compositionally biased region" description="Basic and acidic residues" evidence="1">
    <location>
        <begin position="92"/>
        <end position="101"/>
    </location>
</feature>
<keyword evidence="2" id="KW-1133">Transmembrane helix</keyword>
<name>Q3ZJ91_TUPAK</name>
<reference evidence="3" key="2">
    <citation type="submission" date="2004-11" db="EMBL/GenBank/DDBJ databases">
        <authorList>
            <person name="Pombert J.-F."/>
            <person name="Otis C."/>
            <person name="Lemieux C."/>
            <person name="Turmel M."/>
        </authorList>
    </citation>
    <scope>NUCLEOTIDE SEQUENCE</scope>
    <source>
        <strain evidence="3">UTEX 1912</strain>
    </source>
</reference>
<feature type="region of interest" description="Disordered" evidence="1">
    <location>
        <begin position="89"/>
        <end position="116"/>
    </location>
</feature>
<keyword evidence="3" id="KW-0934">Plastid</keyword>
<evidence type="ECO:0000313" key="3">
    <source>
        <dbReference type="EMBL" id="AAV80601.1"/>
    </source>
</evidence>
<keyword evidence="2" id="KW-0812">Transmembrane</keyword>
<feature type="transmembrane region" description="Helical" evidence="2">
    <location>
        <begin position="41"/>
        <end position="63"/>
    </location>
</feature>
<keyword evidence="3" id="KW-0150">Chloroplast</keyword>
<accession>Q3ZJ91</accession>
<organism evidence="3">
    <name type="scientific">Tupiella akineta</name>
    <name type="common">Green alga</name>
    <name type="synonym">Pseudendoclonium akinetum</name>
    <dbReference type="NCBI Taxonomy" id="160070"/>
    <lineage>
        <taxon>Eukaryota</taxon>
        <taxon>Viridiplantae</taxon>
        <taxon>Chlorophyta</taxon>
        <taxon>core chlorophytes</taxon>
        <taxon>Ulvophyceae</taxon>
        <taxon>OUU clade</taxon>
        <taxon>Ulotrichales</taxon>
        <taxon>Tupiellaceae</taxon>
        <taxon>Tupiella</taxon>
    </lineage>
</organism>
<reference evidence="3" key="4">
    <citation type="journal article" date="2006" name="BMC Biol.">
        <title>The complete chloroplast DNA sequence of the green alga Oltmannsiellopsis viridis reveals a distinctive quadripartite architecture in the chloroplast genome of early diverging ulvophytes.</title>
        <authorList>
            <person name="Pombert J.F."/>
            <person name="Lemieux C."/>
            <person name="Turmel M."/>
        </authorList>
    </citation>
    <scope>NUCLEOTIDE SEQUENCE</scope>
    <source>
        <strain evidence="3">UTEX 1912</strain>
    </source>
</reference>
<reference evidence="3" key="1">
    <citation type="journal article" date="2001" name="Nucleic Acids Res.">
        <title>Rapid evolution of the DNA-binding site in LAGLIDADG homing endonucleases.</title>
        <authorList>
            <person name="Lucas P."/>
            <person name="Otis C."/>
            <person name="Mercier J.P."/>
            <person name="Turmel M."/>
            <person name="Lemieux C."/>
        </authorList>
    </citation>
    <scope>NUCLEOTIDE SEQUENCE</scope>
    <source>
        <strain evidence="3">UTEX 1912</strain>
    </source>
</reference>
<evidence type="ECO:0000256" key="2">
    <source>
        <dbReference type="SAM" id="Phobius"/>
    </source>
</evidence>
<dbReference type="GeneID" id="4108781"/>
<dbReference type="RefSeq" id="YP_636176.1">
    <property type="nucleotide sequence ID" value="NC_008114.1"/>
</dbReference>